<dbReference type="OrthoDB" id="101972at2"/>
<dbReference type="HOGENOM" id="CLU_020215_2_0_5"/>
<name>S5XQW9_PARAH</name>
<feature type="compositionally biased region" description="Low complexity" evidence="1">
    <location>
        <begin position="476"/>
        <end position="487"/>
    </location>
</feature>
<dbReference type="PATRIC" id="fig|1367847.3.peg.2746"/>
<dbReference type="STRING" id="1367847.JCM7686_2743"/>
<dbReference type="InterPro" id="IPR038732">
    <property type="entry name" value="HpyO/CreE_NAD-binding"/>
</dbReference>
<dbReference type="Pfam" id="PF13454">
    <property type="entry name" value="NAD_binding_9"/>
    <property type="match status" value="1"/>
</dbReference>
<feature type="region of interest" description="Disordered" evidence="1">
    <location>
        <begin position="469"/>
        <end position="494"/>
    </location>
</feature>
<dbReference type="InterPro" id="IPR052189">
    <property type="entry name" value="L-asp_N-monooxygenase_NS-form"/>
</dbReference>
<dbReference type="Gene3D" id="3.50.50.60">
    <property type="entry name" value="FAD/NAD(P)-binding domain"/>
    <property type="match status" value="2"/>
</dbReference>
<gene>
    <name evidence="3" type="ORF">JCM7686_2743</name>
</gene>
<protein>
    <recommendedName>
        <fullName evidence="2">FAD-dependent urate hydroxylase HpyO/Asp monooxygenase CreE-like FAD/NAD(P)-binding domain-containing protein</fullName>
    </recommendedName>
</protein>
<evidence type="ECO:0000313" key="3">
    <source>
        <dbReference type="EMBL" id="AGT09799.1"/>
    </source>
</evidence>
<dbReference type="AlphaFoldDB" id="S5XQW9"/>
<dbReference type="EMBL" id="CP006650">
    <property type="protein sequence ID" value="AGT09799.1"/>
    <property type="molecule type" value="Genomic_DNA"/>
</dbReference>
<sequence>MFPLAVSQPKVIAIIGGGFTGASVALHLARGLSLDTARIVVIEPRAALGQGLAYSTPDPNHRINVPAVRITMDCAAPGQFQAWLEQSGLEISPESRCPDGRIFAERALVGRYAEAMLAPYLADGRVSHLQGSAIAATPRADRMRLTLDTGQTLLADRVVIATSHPKPGIPGAFRALEANPRLIADPSDPARIAELARSARKILIIGSGLTSADVISSLDAQGFQGEITALSRNGLRSRGHATIRNAESPADFAENPARTALALLQRIRAAVALDAKAGLPWQATIDRVRVQGAAIWAALPQSERARLVKRLRIWWDIHRFRIAPQPEAVLTRLMETSHLRYIAAHLQKAEASPDGITVTWRARGSAETTESHFDAVILTTGPAHDSIIKASPLLASLAEAGLIEPDPLGLGLHVARSCRAVASDGQTSDRLLVAGPLARGHIGELMGIPEITAHAETVARVLIEDQQMQSPRDRAFASATASGSATAPNETAEN</sequence>
<evidence type="ECO:0000259" key="2">
    <source>
        <dbReference type="Pfam" id="PF13454"/>
    </source>
</evidence>
<accession>S5XQW9</accession>
<dbReference type="RefSeq" id="WP_020951437.1">
    <property type="nucleotide sequence ID" value="NC_022041.1"/>
</dbReference>
<dbReference type="InterPro" id="IPR036188">
    <property type="entry name" value="FAD/NAD-bd_sf"/>
</dbReference>
<keyword evidence="4" id="KW-1185">Reference proteome</keyword>
<dbReference type="PANTHER" id="PTHR40254">
    <property type="entry name" value="BLR0577 PROTEIN"/>
    <property type="match status" value="1"/>
</dbReference>
<dbReference type="Proteomes" id="UP000015480">
    <property type="component" value="Chromosome"/>
</dbReference>
<dbReference type="SUPFAM" id="SSF51905">
    <property type="entry name" value="FAD/NAD(P)-binding domain"/>
    <property type="match status" value="1"/>
</dbReference>
<dbReference type="KEGG" id="pami:JCM7686_2743"/>
<reference evidence="3 4" key="1">
    <citation type="journal article" date="2014" name="BMC Genomics">
        <title>Architecture and functions of a multipartite genome of the methylotrophic bacterium Paracoccus aminophilus JCM 7686, containing primary and secondary chromids.</title>
        <authorList>
            <person name="Dziewit L."/>
            <person name="Czarnecki J."/>
            <person name="Wibberg D."/>
            <person name="Radlinska M."/>
            <person name="Mrozek P."/>
            <person name="Szymczak M."/>
            <person name="Schluter A."/>
            <person name="Puhler A."/>
            <person name="Bartosik D."/>
        </authorList>
    </citation>
    <scope>NUCLEOTIDE SEQUENCE [LARGE SCALE GENOMIC DNA]</scope>
    <source>
        <strain evidence="3">JCM 7686</strain>
    </source>
</reference>
<dbReference type="eggNOG" id="COG4529">
    <property type="taxonomic scope" value="Bacteria"/>
</dbReference>
<dbReference type="PANTHER" id="PTHR40254:SF1">
    <property type="entry name" value="BLR0577 PROTEIN"/>
    <property type="match status" value="1"/>
</dbReference>
<evidence type="ECO:0000256" key="1">
    <source>
        <dbReference type="SAM" id="MobiDB-lite"/>
    </source>
</evidence>
<evidence type="ECO:0000313" key="4">
    <source>
        <dbReference type="Proteomes" id="UP000015480"/>
    </source>
</evidence>
<organism evidence="3 4">
    <name type="scientific">Paracoccus aminophilus JCM 7686</name>
    <dbReference type="NCBI Taxonomy" id="1367847"/>
    <lineage>
        <taxon>Bacteria</taxon>
        <taxon>Pseudomonadati</taxon>
        <taxon>Pseudomonadota</taxon>
        <taxon>Alphaproteobacteria</taxon>
        <taxon>Rhodobacterales</taxon>
        <taxon>Paracoccaceae</taxon>
        <taxon>Paracoccus</taxon>
    </lineage>
</organism>
<feature type="domain" description="FAD-dependent urate hydroxylase HpyO/Asp monooxygenase CreE-like FAD/NAD(P)-binding" evidence="2">
    <location>
        <begin position="13"/>
        <end position="164"/>
    </location>
</feature>
<proteinExistence type="predicted"/>